<gene>
    <name evidence="1" type="ORF">RFH47_15045</name>
</gene>
<evidence type="ECO:0000313" key="2">
    <source>
        <dbReference type="Proteomes" id="UP001243844"/>
    </source>
</evidence>
<dbReference type="RefSeq" id="WP_308982058.1">
    <property type="nucleotide sequence ID" value="NZ_JAVIDL010000045.1"/>
</dbReference>
<sequence length="107" mass="11991">MNTLQIKDALIKIAEEKGRPHYEVSVVRDVIQAFKLGLAHPLKYMVARKIGVSFKHVPVVKKAKTSKTKTGKAKSLESKREILELAGHGTLTKFRCGCRCEECLVWA</sequence>
<proteinExistence type="predicted"/>
<dbReference type="Proteomes" id="UP001243844">
    <property type="component" value="Unassembled WGS sequence"/>
</dbReference>
<organism evidence="1 2">
    <name type="scientific">Acinetobacter rudis</name>
    <dbReference type="NCBI Taxonomy" id="632955"/>
    <lineage>
        <taxon>Bacteria</taxon>
        <taxon>Pseudomonadati</taxon>
        <taxon>Pseudomonadota</taxon>
        <taxon>Gammaproteobacteria</taxon>
        <taxon>Moraxellales</taxon>
        <taxon>Moraxellaceae</taxon>
        <taxon>Acinetobacter</taxon>
    </lineage>
</organism>
<accession>A0AAW8JDL5</accession>
<comment type="caution">
    <text evidence="1">The sequence shown here is derived from an EMBL/GenBank/DDBJ whole genome shotgun (WGS) entry which is preliminary data.</text>
</comment>
<reference evidence="1" key="1">
    <citation type="submission" date="2023-08" db="EMBL/GenBank/DDBJ databases">
        <title>Emergence of clinically-relevant ST2 carbapenem-resistant Acinetobacter baumannii strains in hospital sewages in Zhejiang, East of China.</title>
        <authorList>
            <person name="Kaichao C."/>
            <person name="Zhang R."/>
        </authorList>
    </citation>
    <scope>NUCLEOTIDE SEQUENCE</scope>
    <source>
        <strain evidence="1">M-RB-37</strain>
    </source>
</reference>
<name>A0AAW8JDL5_9GAMM</name>
<dbReference type="AlphaFoldDB" id="A0AAW8JDL5"/>
<protein>
    <submittedName>
        <fullName evidence="1">Uncharacterized protein</fullName>
    </submittedName>
</protein>
<dbReference type="EMBL" id="JAVIDL010000045">
    <property type="protein sequence ID" value="MDQ8937037.1"/>
    <property type="molecule type" value="Genomic_DNA"/>
</dbReference>
<evidence type="ECO:0000313" key="1">
    <source>
        <dbReference type="EMBL" id="MDQ8937037.1"/>
    </source>
</evidence>